<dbReference type="HOGENOM" id="CLU_088507_0_0_6"/>
<accession>A4VR37</accession>
<organism evidence="2 3">
    <name type="scientific">Stutzerimonas stutzeri (strain A1501)</name>
    <name type="common">Pseudomonas stutzeri</name>
    <dbReference type="NCBI Taxonomy" id="379731"/>
    <lineage>
        <taxon>Bacteria</taxon>
        <taxon>Pseudomonadati</taxon>
        <taxon>Pseudomonadota</taxon>
        <taxon>Gammaproteobacteria</taxon>
        <taxon>Pseudomonadales</taxon>
        <taxon>Pseudomonadaceae</taxon>
        <taxon>Stutzerimonas</taxon>
    </lineage>
</organism>
<dbReference type="Gene3D" id="3.30.565.40">
    <property type="entry name" value="Fervidobacterium nodosum Rt17-B1 like"/>
    <property type="match status" value="1"/>
</dbReference>
<name>A4VR37_STUS1</name>
<evidence type="ECO:0000259" key="1">
    <source>
        <dbReference type="Pfam" id="PF11738"/>
    </source>
</evidence>
<sequence length="278" mass="31560">MQTTVTEAYASAACARTSRASNDRKRTAMPGPTMYPTAPIRNLLIMGSLLVLLNGCQHFVSEPPVKVDQTVTEHRPQGCEGDSCPLVNVDTLTFADEPELNRLIDARLRRMTINGPDDRLPASLQDYQQRFLSTAEPGWSSYLQAKLREQHGDILVVEFSSYLYVGGAHGMPGRGFINYDRELNRELRLEDLLIPGQEGNFWRVARQAHQRWLVENEHDQDAEFVDFWPFQQTPNIALLKDSVLLKYDVYSIAPYSSGHPELFIPHEQLKGILKAEYL</sequence>
<keyword evidence="3" id="KW-1185">Reference proteome</keyword>
<gene>
    <name evidence="2" type="ordered locus">PST_3815</name>
</gene>
<proteinExistence type="predicted"/>
<protein>
    <submittedName>
        <fullName evidence="2">Lipoprotein, putative</fullName>
    </submittedName>
</protein>
<evidence type="ECO:0000313" key="2">
    <source>
        <dbReference type="EMBL" id="ABP81438.1"/>
    </source>
</evidence>
<feature type="domain" description="DUF3298" evidence="1">
    <location>
        <begin position="190"/>
        <end position="266"/>
    </location>
</feature>
<dbReference type="InterPro" id="IPR037126">
    <property type="entry name" value="PdaC/RsiV-like_sf"/>
</dbReference>
<dbReference type="InterPro" id="IPR021729">
    <property type="entry name" value="DUF3298"/>
</dbReference>
<dbReference type="Gene3D" id="3.90.640.20">
    <property type="entry name" value="Heat-shock cognate protein, ATPase"/>
    <property type="match status" value="1"/>
</dbReference>
<keyword evidence="2" id="KW-0449">Lipoprotein</keyword>
<dbReference type="AlphaFoldDB" id="A4VR37"/>
<dbReference type="Pfam" id="PF11738">
    <property type="entry name" value="DUF3298"/>
    <property type="match status" value="1"/>
</dbReference>
<dbReference type="KEGG" id="psa:PST_3815"/>
<reference evidence="2 3" key="1">
    <citation type="journal article" date="2008" name="Proc. Natl. Acad. Sci. U.S.A.">
        <title>Nitrogen fixation island and rhizosphere competence traits in the genome of root-associated Pseudomonas stutzeri A1501.</title>
        <authorList>
            <person name="Yan Y."/>
            <person name="Yang J."/>
            <person name="Dou Y."/>
            <person name="Chen M."/>
            <person name="Ping S."/>
            <person name="Peng J."/>
            <person name="Lu W."/>
            <person name="Zhang W."/>
            <person name="Yao Z."/>
            <person name="Li H."/>
            <person name="Liu W."/>
            <person name="He S."/>
            <person name="Geng L."/>
            <person name="Zhang X."/>
            <person name="Yang F."/>
            <person name="Yu H."/>
            <person name="Zhan Y."/>
            <person name="Li D."/>
            <person name="Lin Z."/>
            <person name="Wang Y."/>
            <person name="Elmerich C."/>
            <person name="Lin M."/>
            <person name="Jin Q."/>
        </authorList>
    </citation>
    <scope>NUCLEOTIDE SEQUENCE [LARGE SCALE GENOMIC DNA]</scope>
    <source>
        <strain evidence="2 3">A1501</strain>
    </source>
</reference>
<dbReference type="eggNOG" id="ENOG5032SQ9">
    <property type="taxonomic scope" value="Bacteria"/>
</dbReference>
<evidence type="ECO:0000313" key="3">
    <source>
        <dbReference type="Proteomes" id="UP000000233"/>
    </source>
</evidence>
<dbReference type="Proteomes" id="UP000000233">
    <property type="component" value="Chromosome"/>
</dbReference>
<dbReference type="EMBL" id="CP000304">
    <property type="protein sequence ID" value="ABP81438.1"/>
    <property type="molecule type" value="Genomic_DNA"/>
</dbReference>